<accession>A0AAV1CNK4</accession>
<feature type="compositionally biased region" description="Pro residues" evidence="2">
    <location>
        <begin position="17"/>
        <end position="27"/>
    </location>
</feature>
<dbReference type="InterPro" id="IPR007612">
    <property type="entry name" value="LOR"/>
</dbReference>
<name>A0AAV1CNK4_OLDCO</name>
<keyword evidence="4" id="KW-1185">Reference proteome</keyword>
<feature type="compositionally biased region" description="Pro residues" evidence="2">
    <location>
        <begin position="73"/>
        <end position="85"/>
    </location>
</feature>
<feature type="region of interest" description="Disordered" evidence="2">
    <location>
        <begin position="73"/>
        <end position="94"/>
    </location>
</feature>
<evidence type="ECO:0000313" key="3">
    <source>
        <dbReference type="EMBL" id="CAI9097196.1"/>
    </source>
</evidence>
<dbReference type="Pfam" id="PF04525">
    <property type="entry name" value="LOR"/>
    <property type="match status" value="1"/>
</dbReference>
<proteinExistence type="inferred from homology"/>
<dbReference type="PANTHER" id="PTHR31087">
    <property type="match status" value="1"/>
</dbReference>
<dbReference type="AlphaFoldDB" id="A0AAV1CNK4"/>
<organism evidence="3 4">
    <name type="scientific">Oldenlandia corymbosa var. corymbosa</name>
    <dbReference type="NCBI Taxonomy" id="529605"/>
    <lineage>
        <taxon>Eukaryota</taxon>
        <taxon>Viridiplantae</taxon>
        <taxon>Streptophyta</taxon>
        <taxon>Embryophyta</taxon>
        <taxon>Tracheophyta</taxon>
        <taxon>Spermatophyta</taxon>
        <taxon>Magnoliopsida</taxon>
        <taxon>eudicotyledons</taxon>
        <taxon>Gunneridae</taxon>
        <taxon>Pentapetalae</taxon>
        <taxon>asterids</taxon>
        <taxon>lamiids</taxon>
        <taxon>Gentianales</taxon>
        <taxon>Rubiaceae</taxon>
        <taxon>Rubioideae</taxon>
        <taxon>Spermacoceae</taxon>
        <taxon>Hedyotis-Oldenlandia complex</taxon>
        <taxon>Oldenlandia</taxon>
    </lineage>
</organism>
<dbReference type="InterPro" id="IPR025659">
    <property type="entry name" value="Tubby-like_C"/>
</dbReference>
<dbReference type="PANTHER" id="PTHR31087:SF85">
    <property type="entry name" value="PROTEIN LURP-ONE-RELATED 7"/>
    <property type="match status" value="1"/>
</dbReference>
<reference evidence="3" key="1">
    <citation type="submission" date="2023-03" db="EMBL/GenBank/DDBJ databases">
        <authorList>
            <person name="Julca I."/>
        </authorList>
    </citation>
    <scope>NUCLEOTIDE SEQUENCE</scope>
</reference>
<evidence type="ECO:0000313" key="4">
    <source>
        <dbReference type="Proteomes" id="UP001161247"/>
    </source>
</evidence>
<dbReference type="SUPFAM" id="SSF54518">
    <property type="entry name" value="Tubby C-terminal domain-like"/>
    <property type="match status" value="1"/>
</dbReference>
<dbReference type="Proteomes" id="UP001161247">
    <property type="component" value="Chromosome 3"/>
</dbReference>
<comment type="similarity">
    <text evidence="1">Belongs to the LOR family.</text>
</comment>
<sequence length="298" mass="32610">MAHPNYPPVAQTFYPPTAAPPPPPPPQAIYPPLPPYYYPTTKVEGVNEHSSGTYYAQPAAPAGYPAAYQPPPAAYPPAYPPPPPSRQQQSTCTVPAERPSQAIIPNPIPVVGLQYCLPRPVDLMIVRKLMTLTDDFSVTDVENNMMFKVKGKLMSLHDKRVLLNAAGNPVLTLSNKILSAHKRWQVFRGASTHPSDLIFSARTSSMIQLKTKLNVYLANRTTEDVCDFKVQGSWAERSCTVFVGESTTVAARMSKKDSAQSFFLGKDTFMVTVNPNIDYAFVVALILILDAISSADDA</sequence>
<feature type="region of interest" description="Disordered" evidence="2">
    <location>
        <begin position="1"/>
        <end position="27"/>
    </location>
</feature>
<protein>
    <submittedName>
        <fullName evidence="3">OLC1v1033568C2</fullName>
    </submittedName>
</protein>
<gene>
    <name evidence="3" type="ORF">OLC1_LOCUS7755</name>
</gene>
<dbReference type="Gene3D" id="2.40.160.200">
    <property type="entry name" value="LURP1-related"/>
    <property type="match status" value="1"/>
</dbReference>
<dbReference type="InterPro" id="IPR038595">
    <property type="entry name" value="LOR_sf"/>
</dbReference>
<dbReference type="EMBL" id="OX459120">
    <property type="protein sequence ID" value="CAI9097196.1"/>
    <property type="molecule type" value="Genomic_DNA"/>
</dbReference>
<evidence type="ECO:0000256" key="2">
    <source>
        <dbReference type="SAM" id="MobiDB-lite"/>
    </source>
</evidence>
<evidence type="ECO:0000256" key="1">
    <source>
        <dbReference type="ARBA" id="ARBA00005437"/>
    </source>
</evidence>